<reference evidence="2" key="1">
    <citation type="submission" date="2019-05" db="EMBL/GenBank/DDBJ databases">
        <title>Flavobacterium profundi sp. nov., isolated from a deep-sea seamount.</title>
        <authorList>
            <person name="Zhang D.-C."/>
        </authorList>
    </citation>
    <scope>NUCLEOTIDE SEQUENCE [LARGE SCALE GENOMIC DNA]</scope>
    <source>
        <strain evidence="2">TP390</strain>
    </source>
</reference>
<name>A0A6I4IIN7_9FLAO</name>
<proteinExistence type="predicted"/>
<evidence type="ECO:0000313" key="1">
    <source>
        <dbReference type="EMBL" id="MVO07542.1"/>
    </source>
</evidence>
<dbReference type="RefSeq" id="WP_140995968.1">
    <property type="nucleotide sequence ID" value="NZ_VDCZ01000001.1"/>
</dbReference>
<keyword evidence="2" id="KW-1185">Reference proteome</keyword>
<comment type="caution">
    <text evidence="1">The sequence shown here is derived from an EMBL/GenBank/DDBJ whole genome shotgun (WGS) entry which is preliminary data.</text>
</comment>
<accession>A0A6I4IIN7</accession>
<protein>
    <submittedName>
        <fullName evidence="1">Uncharacterized protein</fullName>
    </submittedName>
</protein>
<dbReference type="AlphaFoldDB" id="A0A6I4IIN7"/>
<gene>
    <name evidence="1" type="ORF">GOQ30_00020</name>
</gene>
<evidence type="ECO:0000313" key="2">
    <source>
        <dbReference type="Proteomes" id="UP000431264"/>
    </source>
</evidence>
<dbReference type="Proteomes" id="UP000431264">
    <property type="component" value="Unassembled WGS sequence"/>
</dbReference>
<dbReference type="OrthoDB" id="9976221at2"/>
<organism evidence="1 2">
    <name type="scientific">Flavobacterium profundi</name>
    <dbReference type="NCBI Taxonomy" id="1774945"/>
    <lineage>
        <taxon>Bacteria</taxon>
        <taxon>Pseudomonadati</taxon>
        <taxon>Bacteroidota</taxon>
        <taxon>Flavobacteriia</taxon>
        <taxon>Flavobacteriales</taxon>
        <taxon>Flavobacteriaceae</taxon>
        <taxon>Flavobacterium</taxon>
    </lineage>
</organism>
<dbReference type="EMBL" id="WQLW01000001">
    <property type="protein sequence ID" value="MVO07542.1"/>
    <property type="molecule type" value="Genomic_DNA"/>
</dbReference>
<sequence length="107" mass="12226">MSKLHIEKIKSELENSKWIIRTDLSTNEFLNIWEISRPNGDGDCLLKINFSIFGNGKYGDLIGNETMDNANGCSIIGHSEIDIYFGKYSGQFQKDLFDFISKLNKLK</sequence>